<keyword evidence="1" id="KW-0812">Transmembrane</keyword>
<sequence length="80" mass="9416">MLYIFHLECQWLIKGVDLLGTKQRTKTAFFIIFNFMIYYLSSVWQLKVEYSVSHTNRATFNTSKELTIQKNDLPSQMTGS</sequence>
<dbReference type="AlphaFoldDB" id="A0A2P2P591"/>
<name>A0A2P2P591_RHIMU</name>
<evidence type="ECO:0000313" key="2">
    <source>
        <dbReference type="EMBL" id="MBX49781.1"/>
    </source>
</evidence>
<organism evidence="2">
    <name type="scientific">Rhizophora mucronata</name>
    <name type="common">Asiatic mangrove</name>
    <dbReference type="NCBI Taxonomy" id="61149"/>
    <lineage>
        <taxon>Eukaryota</taxon>
        <taxon>Viridiplantae</taxon>
        <taxon>Streptophyta</taxon>
        <taxon>Embryophyta</taxon>
        <taxon>Tracheophyta</taxon>
        <taxon>Spermatophyta</taxon>
        <taxon>Magnoliopsida</taxon>
        <taxon>eudicotyledons</taxon>
        <taxon>Gunneridae</taxon>
        <taxon>Pentapetalae</taxon>
        <taxon>rosids</taxon>
        <taxon>fabids</taxon>
        <taxon>Malpighiales</taxon>
        <taxon>Rhizophoraceae</taxon>
        <taxon>Rhizophora</taxon>
    </lineage>
</organism>
<dbReference type="EMBL" id="GGEC01069297">
    <property type="protein sequence ID" value="MBX49781.1"/>
    <property type="molecule type" value="Transcribed_RNA"/>
</dbReference>
<reference evidence="2" key="1">
    <citation type="submission" date="2018-02" db="EMBL/GenBank/DDBJ databases">
        <title>Rhizophora mucronata_Transcriptome.</title>
        <authorList>
            <person name="Meera S.P."/>
            <person name="Sreeshan A."/>
            <person name="Augustine A."/>
        </authorList>
    </citation>
    <scope>NUCLEOTIDE SEQUENCE</scope>
    <source>
        <tissue evidence="2">Leaf</tissue>
    </source>
</reference>
<feature type="transmembrane region" description="Helical" evidence="1">
    <location>
        <begin position="28"/>
        <end position="46"/>
    </location>
</feature>
<keyword evidence="1" id="KW-1133">Transmembrane helix</keyword>
<accession>A0A2P2P591</accession>
<keyword evidence="1" id="KW-0472">Membrane</keyword>
<protein>
    <submittedName>
        <fullName evidence="2">Uncharacterized protein</fullName>
    </submittedName>
</protein>
<proteinExistence type="predicted"/>
<evidence type="ECO:0000256" key="1">
    <source>
        <dbReference type="SAM" id="Phobius"/>
    </source>
</evidence>